<reference evidence="3" key="2">
    <citation type="submission" date="2025-08" db="UniProtKB">
        <authorList>
            <consortium name="Ensembl"/>
        </authorList>
    </citation>
    <scope>IDENTIFICATION</scope>
</reference>
<name>A0A4W2G621_BOBOX</name>
<proteinExistence type="predicted"/>
<dbReference type="InterPro" id="IPR033231">
    <property type="entry name" value="SECTM1"/>
</dbReference>
<dbReference type="Proteomes" id="UP000429181">
    <property type="component" value="Chromosome 19"/>
</dbReference>
<sequence>MQPLRPAHRQAAAAGVEEPVTRSQGVSQKPVRRTRDPLKLIHVLLAVLTSASTLLTPRMFWVLLLLAAFMSAQSGISDNPKCTKGVVSVSRGKPAMMSCSISNAFSHINISLRADPKAPWKLICSAKPPGNVCQDGWELWVWEGEAYLVTEEAQDTQAGQYKWTLMGRQRNVRTTTLTIVGEQGQVGGGDRPPRASLFGGQECGATREE</sequence>
<feature type="region of interest" description="Disordered" evidence="1">
    <location>
        <begin position="1"/>
        <end position="31"/>
    </location>
</feature>
<protein>
    <submittedName>
        <fullName evidence="3">Secreted and transmembrane protein 1-like</fullName>
    </submittedName>
</protein>
<dbReference type="PANTHER" id="PTHR15123:SF5">
    <property type="entry name" value="SECRETED AND TRANSMEMBRANE PROTEIN 1"/>
    <property type="match status" value="1"/>
</dbReference>
<dbReference type="RefSeq" id="XP_027373622.1">
    <property type="nucleotide sequence ID" value="XM_027517821.1"/>
</dbReference>
<dbReference type="GO" id="GO:0005125">
    <property type="term" value="F:cytokine activity"/>
    <property type="evidence" value="ECO:0007669"/>
    <property type="project" value="InterPro"/>
</dbReference>
<dbReference type="GO" id="GO:0016020">
    <property type="term" value="C:membrane"/>
    <property type="evidence" value="ECO:0007669"/>
    <property type="project" value="TreeGrafter"/>
</dbReference>
<organism evidence="3 4">
    <name type="scientific">Bos indicus x Bos taurus</name>
    <name type="common">Hybrid cattle</name>
    <dbReference type="NCBI Taxonomy" id="30522"/>
    <lineage>
        <taxon>Eukaryota</taxon>
        <taxon>Metazoa</taxon>
        <taxon>Chordata</taxon>
        <taxon>Craniata</taxon>
        <taxon>Vertebrata</taxon>
        <taxon>Euteleostomi</taxon>
        <taxon>Mammalia</taxon>
        <taxon>Eutheria</taxon>
        <taxon>Laurasiatheria</taxon>
        <taxon>Artiodactyla</taxon>
        <taxon>Ruminantia</taxon>
        <taxon>Pecora</taxon>
        <taxon>Bovidae</taxon>
        <taxon>Bovinae</taxon>
        <taxon>Bos</taxon>
    </lineage>
</organism>
<dbReference type="RefSeq" id="XP_027373624.1">
    <property type="nucleotide sequence ID" value="XM_027517823.1"/>
</dbReference>
<accession>A0A4W2G621</accession>
<evidence type="ECO:0000313" key="3">
    <source>
        <dbReference type="Ensembl" id="ENSBIXP00005012311.1"/>
    </source>
</evidence>
<feature type="region of interest" description="Disordered" evidence="1">
    <location>
        <begin position="182"/>
        <end position="209"/>
    </location>
</feature>
<evidence type="ECO:0000256" key="1">
    <source>
        <dbReference type="SAM" id="MobiDB-lite"/>
    </source>
</evidence>
<dbReference type="PANTHER" id="PTHR15123">
    <property type="entry name" value="SECRETED AND TRANSMEMBRANE PROTEIN 1"/>
    <property type="match status" value="1"/>
</dbReference>
<evidence type="ECO:0000256" key="2">
    <source>
        <dbReference type="SAM" id="Phobius"/>
    </source>
</evidence>
<evidence type="ECO:0000313" key="4">
    <source>
        <dbReference type="Proteomes" id="UP000429181"/>
    </source>
</evidence>
<dbReference type="GO" id="GO:0006955">
    <property type="term" value="P:immune response"/>
    <property type="evidence" value="ECO:0007669"/>
    <property type="project" value="InterPro"/>
</dbReference>
<feature type="transmembrane region" description="Helical" evidence="2">
    <location>
        <begin position="40"/>
        <end position="70"/>
    </location>
</feature>
<dbReference type="AlphaFoldDB" id="A0A4W2G621"/>
<keyword evidence="2" id="KW-0812">Transmembrane</keyword>
<reference evidence="3 4" key="1">
    <citation type="submission" date="2018-11" db="EMBL/GenBank/DDBJ databases">
        <title>Haplotype-resolved cattle genomes.</title>
        <authorList>
            <person name="Low W.Y."/>
            <person name="Tearle R."/>
            <person name="Bickhart D.M."/>
            <person name="Rosen B.D."/>
            <person name="Koren S."/>
            <person name="Rhie A."/>
            <person name="Hiendleder S."/>
            <person name="Phillippy A.M."/>
            <person name="Smith T.P.L."/>
            <person name="Williams J.L."/>
        </authorList>
    </citation>
    <scope>NUCLEOTIDE SEQUENCE [LARGE SCALE GENOMIC DNA]</scope>
</reference>
<dbReference type="GeneID" id="113877593"/>
<keyword evidence="2" id="KW-1133">Transmembrane helix</keyword>
<keyword evidence="2" id="KW-0472">Membrane</keyword>
<gene>
    <name evidence="3" type="primary">LOC113877593</name>
</gene>
<dbReference type="Ensembl" id="ENSBIXT00005021620.1">
    <property type="protein sequence ID" value="ENSBIXP00005012311.1"/>
    <property type="gene ID" value="ENSBIXG00005006351.1"/>
</dbReference>